<dbReference type="Proteomes" id="UP000474567">
    <property type="component" value="Unassembled WGS sequence"/>
</dbReference>
<evidence type="ECO:0000313" key="2">
    <source>
        <dbReference type="EMBL" id="CAA9196525.1"/>
    </source>
</evidence>
<protein>
    <recommendedName>
        <fullName evidence="4">YcxB-like protein domain-containing protein</fullName>
    </recommendedName>
</protein>
<accession>A0ABM8KFN9</accession>
<feature type="transmembrane region" description="Helical" evidence="1">
    <location>
        <begin position="33"/>
        <end position="49"/>
    </location>
</feature>
<comment type="caution">
    <text evidence="2">The sequence shown here is derived from an EMBL/GenBank/DDBJ whole genome shotgun (WGS) entry which is preliminary data.</text>
</comment>
<dbReference type="EMBL" id="CADCST010000068">
    <property type="protein sequence ID" value="CAA9196525.1"/>
    <property type="molecule type" value="Genomic_DNA"/>
</dbReference>
<gene>
    <name evidence="2" type="ORF">FLACOL7796_01195</name>
</gene>
<keyword evidence="1" id="KW-0472">Membrane</keyword>
<sequence length="177" mass="21119">MGTSTFSLEFDLNIAEIRNLNKMYFKDLYKKRVMFFLAIILLVIVFLDWDNNDDFFQWIIRNLFSVIFFLFFHYLIVNAICKVTFRLVKKLLKFEGFVRRYKFSFTNSVIGVHSPLGGFTHRWCQIEKAILTKDLFLLYIRDRNGYIISISTKDNCDHKIAELIAFIDCNVTHVERI</sequence>
<reference evidence="2 3" key="1">
    <citation type="submission" date="2020-02" db="EMBL/GenBank/DDBJ databases">
        <authorList>
            <person name="Criscuolo A."/>
        </authorList>
    </citation>
    <scope>NUCLEOTIDE SEQUENCE [LARGE SCALE GENOMIC DNA]</scope>
    <source>
        <strain evidence="2">CECT7796</strain>
    </source>
</reference>
<evidence type="ECO:0000256" key="1">
    <source>
        <dbReference type="SAM" id="Phobius"/>
    </source>
</evidence>
<evidence type="ECO:0008006" key="4">
    <source>
        <dbReference type="Google" id="ProtNLM"/>
    </source>
</evidence>
<keyword evidence="1" id="KW-0812">Transmembrane</keyword>
<proteinExistence type="predicted"/>
<dbReference type="RefSeq" id="WP_173965146.1">
    <property type="nucleotide sequence ID" value="NZ_CADCST010000068.1"/>
</dbReference>
<organism evidence="2 3">
    <name type="scientific">Flavobacterium collinsii</name>
    <dbReference type="NCBI Taxonomy" id="1114861"/>
    <lineage>
        <taxon>Bacteria</taxon>
        <taxon>Pseudomonadati</taxon>
        <taxon>Bacteroidota</taxon>
        <taxon>Flavobacteriia</taxon>
        <taxon>Flavobacteriales</taxon>
        <taxon>Flavobacteriaceae</taxon>
        <taxon>Flavobacterium</taxon>
    </lineage>
</organism>
<feature type="transmembrane region" description="Helical" evidence="1">
    <location>
        <begin position="55"/>
        <end position="81"/>
    </location>
</feature>
<keyword evidence="1" id="KW-1133">Transmembrane helix</keyword>
<keyword evidence="3" id="KW-1185">Reference proteome</keyword>
<evidence type="ECO:0000313" key="3">
    <source>
        <dbReference type="Proteomes" id="UP000474567"/>
    </source>
</evidence>
<name>A0ABM8KFN9_9FLAO</name>